<feature type="region of interest" description="Disordered" evidence="1">
    <location>
        <begin position="1"/>
        <end position="30"/>
    </location>
</feature>
<name>A0A2S4KRG2_9HYPO</name>
<evidence type="ECO:0000256" key="1">
    <source>
        <dbReference type="SAM" id="MobiDB-lite"/>
    </source>
</evidence>
<organism evidence="2 3">
    <name type="scientific">Tolypocladium paradoxum</name>
    <dbReference type="NCBI Taxonomy" id="94208"/>
    <lineage>
        <taxon>Eukaryota</taxon>
        <taxon>Fungi</taxon>
        <taxon>Dikarya</taxon>
        <taxon>Ascomycota</taxon>
        <taxon>Pezizomycotina</taxon>
        <taxon>Sordariomycetes</taxon>
        <taxon>Hypocreomycetidae</taxon>
        <taxon>Hypocreales</taxon>
        <taxon>Ophiocordycipitaceae</taxon>
        <taxon>Tolypocladium</taxon>
    </lineage>
</organism>
<feature type="compositionally biased region" description="Low complexity" evidence="1">
    <location>
        <begin position="179"/>
        <end position="199"/>
    </location>
</feature>
<accession>A0A2S4KRG2</accession>
<dbReference type="PANTHER" id="PTHR15907">
    <property type="entry name" value="DUF614 FAMILY PROTEIN-RELATED"/>
    <property type="match status" value="1"/>
</dbReference>
<dbReference type="InterPro" id="IPR006461">
    <property type="entry name" value="PLAC_motif_containing"/>
</dbReference>
<comment type="caution">
    <text evidence="2">The sequence shown here is derived from an EMBL/GenBank/DDBJ whole genome shotgun (WGS) entry which is preliminary data.</text>
</comment>
<dbReference type="NCBIfam" id="TIGR01571">
    <property type="entry name" value="A_thal_Cys_rich"/>
    <property type="match status" value="1"/>
</dbReference>
<dbReference type="Proteomes" id="UP000237481">
    <property type="component" value="Unassembled WGS sequence"/>
</dbReference>
<keyword evidence="3" id="KW-1185">Reference proteome</keyword>
<evidence type="ECO:0000313" key="3">
    <source>
        <dbReference type="Proteomes" id="UP000237481"/>
    </source>
</evidence>
<gene>
    <name evidence="2" type="ORF">TPAR_07073</name>
</gene>
<protein>
    <recommendedName>
        <fullName evidence="4">Protein PLANT CADMIUM RESISTANCE 3</fullName>
    </recommendedName>
</protein>
<reference evidence="2 3" key="1">
    <citation type="submission" date="2018-01" db="EMBL/GenBank/DDBJ databases">
        <title>Harnessing the power of phylogenomics to disentangle the directionality and signatures of interkingdom host jumping in the parasitic fungal genus Tolypocladium.</title>
        <authorList>
            <person name="Quandt C.A."/>
            <person name="Patterson W."/>
            <person name="Spatafora J.W."/>
        </authorList>
    </citation>
    <scope>NUCLEOTIDE SEQUENCE [LARGE SCALE GENOMIC DNA]</scope>
    <source>
        <strain evidence="2 3">NRBC 100945</strain>
    </source>
</reference>
<dbReference type="EMBL" id="PKSG01000806">
    <property type="protein sequence ID" value="POR32748.1"/>
    <property type="molecule type" value="Genomic_DNA"/>
</dbReference>
<sequence>MEHTQPPQEQQMQPQQQQQQSFHDGHHAQNRSVQSPKWEASLFNCSPCDSCLLGCFLPCILMGRTTSRMRDPTMQTHEEINPDCLVFFGIQYFTCCGWVYNMIKRREIREQYGIQGSGIGDCCSSFWCLCCSLIQQDNEVRLRTAAHGPITQGYQSQKEGMHMPAPVHQQPGQQPPQQPVQQDQDLGIQPYPQEQQQMQWHDPQYQQKQ</sequence>
<dbReference type="STRING" id="94208.A0A2S4KRG2"/>
<evidence type="ECO:0000313" key="2">
    <source>
        <dbReference type="EMBL" id="POR32748.1"/>
    </source>
</evidence>
<feature type="compositionally biased region" description="Low complexity" evidence="1">
    <location>
        <begin position="1"/>
        <end position="20"/>
    </location>
</feature>
<evidence type="ECO:0008006" key="4">
    <source>
        <dbReference type="Google" id="ProtNLM"/>
    </source>
</evidence>
<dbReference type="OrthoDB" id="1045822at2759"/>
<proteinExistence type="predicted"/>
<feature type="region of interest" description="Disordered" evidence="1">
    <location>
        <begin position="154"/>
        <end position="209"/>
    </location>
</feature>
<dbReference type="Pfam" id="PF04749">
    <property type="entry name" value="PLAC8"/>
    <property type="match status" value="1"/>
</dbReference>
<dbReference type="AlphaFoldDB" id="A0A2S4KRG2"/>